<gene>
    <name evidence="2" type="ORF">EAH80_05645</name>
</gene>
<keyword evidence="3" id="KW-1185">Reference proteome</keyword>
<comment type="caution">
    <text evidence="2">The sequence shown here is derived from an EMBL/GenBank/DDBJ whole genome shotgun (WGS) entry which is preliminary data.</text>
</comment>
<dbReference type="AlphaFoldDB" id="A0A502ELX7"/>
<dbReference type="PANTHER" id="PTHR33164:SF106">
    <property type="entry name" value="TRANSCRIPTIONAL REGULATORY PROTEIN"/>
    <property type="match status" value="1"/>
</dbReference>
<dbReference type="EMBL" id="RCZG01000001">
    <property type="protein sequence ID" value="TPG37486.1"/>
    <property type="molecule type" value="Genomic_DNA"/>
</dbReference>
<dbReference type="Proteomes" id="UP000320095">
    <property type="component" value="Unassembled WGS sequence"/>
</dbReference>
<proteinExistence type="predicted"/>
<dbReference type="GO" id="GO:0006950">
    <property type="term" value="P:response to stress"/>
    <property type="evidence" value="ECO:0007669"/>
    <property type="project" value="TreeGrafter"/>
</dbReference>
<sequence>MRLTQLLVAEADKVSSAFVARHRMHATDMNTLIHLFVAHRHGHPVTAGSLGDELGLTSGAVTAVVDRLERAGTLRRVRDQQDRRRVWLETTTAGRRLAEQYFAPVRARSDEVMDQFTNGELDTISRYLGATAQAMAAHREFLSAQGEPSDH</sequence>
<reference evidence="2 3" key="1">
    <citation type="journal article" date="2019" name="Environ. Microbiol.">
        <title>Species interactions and distinct microbial communities in high Arctic permafrost affected cryosols are associated with the CH4 and CO2 gas fluxes.</title>
        <authorList>
            <person name="Altshuler I."/>
            <person name="Hamel J."/>
            <person name="Turney S."/>
            <person name="Magnuson E."/>
            <person name="Levesque R."/>
            <person name="Greer C."/>
            <person name="Whyte L.G."/>
        </authorList>
    </citation>
    <scope>NUCLEOTIDE SEQUENCE [LARGE SCALE GENOMIC DNA]</scope>
    <source>
        <strain evidence="2 3">S5.20</strain>
    </source>
</reference>
<dbReference type="GO" id="GO:0003700">
    <property type="term" value="F:DNA-binding transcription factor activity"/>
    <property type="evidence" value="ECO:0007669"/>
    <property type="project" value="InterPro"/>
</dbReference>
<dbReference type="PROSITE" id="PS50995">
    <property type="entry name" value="HTH_MARR_2"/>
    <property type="match status" value="1"/>
</dbReference>
<dbReference type="PRINTS" id="PR00598">
    <property type="entry name" value="HTHMARR"/>
</dbReference>
<dbReference type="OrthoDB" id="3528579at2"/>
<dbReference type="InterPro" id="IPR000835">
    <property type="entry name" value="HTH_MarR-typ"/>
</dbReference>
<feature type="domain" description="HTH marR-type" evidence="1">
    <location>
        <begin position="1"/>
        <end position="133"/>
    </location>
</feature>
<evidence type="ECO:0000259" key="1">
    <source>
        <dbReference type="PROSITE" id="PS50995"/>
    </source>
</evidence>
<accession>A0A502ELX7</accession>
<organism evidence="2 3">
    <name type="scientific">Mycolicibacterium hodleri</name>
    <dbReference type="NCBI Taxonomy" id="49897"/>
    <lineage>
        <taxon>Bacteria</taxon>
        <taxon>Bacillati</taxon>
        <taxon>Actinomycetota</taxon>
        <taxon>Actinomycetes</taxon>
        <taxon>Mycobacteriales</taxon>
        <taxon>Mycobacteriaceae</taxon>
        <taxon>Mycolicibacterium</taxon>
    </lineage>
</organism>
<dbReference type="Gene3D" id="1.10.10.10">
    <property type="entry name" value="Winged helix-like DNA-binding domain superfamily/Winged helix DNA-binding domain"/>
    <property type="match status" value="1"/>
</dbReference>
<evidence type="ECO:0000313" key="3">
    <source>
        <dbReference type="Proteomes" id="UP000320095"/>
    </source>
</evidence>
<dbReference type="SUPFAM" id="SSF46785">
    <property type="entry name" value="Winged helix' DNA-binding domain"/>
    <property type="match status" value="1"/>
</dbReference>
<dbReference type="PANTHER" id="PTHR33164">
    <property type="entry name" value="TRANSCRIPTIONAL REGULATOR, MARR FAMILY"/>
    <property type="match status" value="1"/>
</dbReference>
<dbReference type="InterPro" id="IPR039422">
    <property type="entry name" value="MarR/SlyA-like"/>
</dbReference>
<protein>
    <submittedName>
        <fullName evidence="2">MarR family transcriptional regulator</fullName>
    </submittedName>
</protein>
<name>A0A502ELX7_9MYCO</name>
<dbReference type="InterPro" id="IPR036390">
    <property type="entry name" value="WH_DNA-bd_sf"/>
</dbReference>
<dbReference type="Pfam" id="PF12802">
    <property type="entry name" value="MarR_2"/>
    <property type="match status" value="1"/>
</dbReference>
<dbReference type="SMART" id="SM00347">
    <property type="entry name" value="HTH_MARR"/>
    <property type="match status" value="1"/>
</dbReference>
<dbReference type="InterPro" id="IPR036388">
    <property type="entry name" value="WH-like_DNA-bd_sf"/>
</dbReference>
<evidence type="ECO:0000313" key="2">
    <source>
        <dbReference type="EMBL" id="TPG37486.1"/>
    </source>
</evidence>